<gene>
    <name evidence="2" type="ORF">JG687_00016514</name>
</gene>
<comment type="caution">
    <text evidence="2">The sequence shown here is derived from an EMBL/GenBank/DDBJ whole genome shotgun (WGS) entry which is preliminary data.</text>
</comment>
<evidence type="ECO:0000313" key="3">
    <source>
        <dbReference type="Proteomes" id="UP000688947"/>
    </source>
</evidence>
<sequence length="180" mass="20231">MASNVHTTWSVAERVTVVVSLANAKGRAIEWRLPVCGDSSRLDLRSAGALIVHRGDLSHADVPYKDGNLRLKASVRVDGIVHGDGIVERVAWVFFRFQHCVKRCDSKLALSNHYRACNENPRMEEIAKTCKRNNDMGAFCEECQRHFGKTNLYDAHDCLGHHAAEEESEVSEYDNDVYDA</sequence>
<dbReference type="InterPro" id="IPR013087">
    <property type="entry name" value="Znf_C2H2_type"/>
</dbReference>
<protein>
    <recommendedName>
        <fullName evidence="1">C2H2-type domain-containing protein</fullName>
    </recommendedName>
</protein>
<dbReference type="Proteomes" id="UP000688947">
    <property type="component" value="Unassembled WGS sequence"/>
</dbReference>
<reference evidence="2" key="1">
    <citation type="submission" date="2021-01" db="EMBL/GenBank/DDBJ databases">
        <title>Phytophthora aleatoria, a newly-described species from Pinus radiata is distinct from Phytophthora cactorum isolates based on comparative genomics.</title>
        <authorList>
            <person name="Mcdougal R."/>
            <person name="Panda P."/>
            <person name="Williams N."/>
            <person name="Studholme D.J."/>
        </authorList>
    </citation>
    <scope>NUCLEOTIDE SEQUENCE</scope>
    <source>
        <strain evidence="2">NZFS 3830</strain>
    </source>
</reference>
<name>A0A8T1TS18_9STRA</name>
<dbReference type="PROSITE" id="PS00028">
    <property type="entry name" value="ZINC_FINGER_C2H2_1"/>
    <property type="match status" value="1"/>
</dbReference>
<dbReference type="AlphaFoldDB" id="A0A8T1TS18"/>
<evidence type="ECO:0000259" key="1">
    <source>
        <dbReference type="PROSITE" id="PS00028"/>
    </source>
</evidence>
<feature type="domain" description="C2H2-type" evidence="1">
    <location>
        <begin position="140"/>
        <end position="162"/>
    </location>
</feature>
<organism evidence="2 3">
    <name type="scientific">Phytophthora cactorum</name>
    <dbReference type="NCBI Taxonomy" id="29920"/>
    <lineage>
        <taxon>Eukaryota</taxon>
        <taxon>Sar</taxon>
        <taxon>Stramenopiles</taxon>
        <taxon>Oomycota</taxon>
        <taxon>Peronosporomycetes</taxon>
        <taxon>Peronosporales</taxon>
        <taxon>Peronosporaceae</taxon>
        <taxon>Phytophthora</taxon>
    </lineage>
</organism>
<dbReference type="OrthoDB" id="103299at2759"/>
<evidence type="ECO:0000313" key="2">
    <source>
        <dbReference type="EMBL" id="KAG6946804.1"/>
    </source>
</evidence>
<accession>A0A8T1TS18</accession>
<proteinExistence type="predicted"/>
<dbReference type="EMBL" id="JAENGZ010001675">
    <property type="protein sequence ID" value="KAG6946804.1"/>
    <property type="molecule type" value="Genomic_DNA"/>
</dbReference>